<evidence type="ECO:0000313" key="10">
    <source>
        <dbReference type="Proteomes" id="UP001162802"/>
    </source>
</evidence>
<gene>
    <name evidence="9" type="ORF">MTR65_09890</name>
</gene>
<dbReference type="Pfam" id="PF02771">
    <property type="entry name" value="Acyl-CoA_dh_N"/>
    <property type="match status" value="1"/>
</dbReference>
<evidence type="ECO:0000256" key="3">
    <source>
        <dbReference type="ARBA" id="ARBA00022630"/>
    </source>
</evidence>
<dbReference type="InterPro" id="IPR046373">
    <property type="entry name" value="Acyl-CoA_Oxase/DH_mid-dom_sf"/>
</dbReference>
<evidence type="ECO:0000256" key="2">
    <source>
        <dbReference type="ARBA" id="ARBA00009347"/>
    </source>
</evidence>
<dbReference type="InterPro" id="IPR009100">
    <property type="entry name" value="AcylCoA_DH/oxidase_NM_dom_sf"/>
</dbReference>
<accession>A0ABT0ACS3</accession>
<dbReference type="Proteomes" id="UP001162802">
    <property type="component" value="Unassembled WGS sequence"/>
</dbReference>
<dbReference type="InterPro" id="IPR013786">
    <property type="entry name" value="AcylCoA_DH/ox_N"/>
</dbReference>
<proteinExistence type="inferred from homology"/>
<dbReference type="RefSeq" id="WP_243799647.1">
    <property type="nucleotide sequence ID" value="NZ_JALHAT010000014.1"/>
</dbReference>
<comment type="similarity">
    <text evidence="2 5">Belongs to the acyl-CoA dehydrogenase family.</text>
</comment>
<keyword evidence="5" id="KW-0560">Oxidoreductase</keyword>
<dbReference type="Pfam" id="PF00441">
    <property type="entry name" value="Acyl-CoA_dh_1"/>
    <property type="match status" value="1"/>
</dbReference>
<feature type="domain" description="Acyl-CoA dehydrogenase/oxidase C-terminal" evidence="6">
    <location>
        <begin position="272"/>
        <end position="435"/>
    </location>
</feature>
<dbReference type="InterPro" id="IPR052166">
    <property type="entry name" value="Diverse_Acyl-CoA_DH"/>
</dbReference>
<keyword evidence="3 5" id="KW-0285">Flavoprotein</keyword>
<dbReference type="InterPro" id="IPR009075">
    <property type="entry name" value="AcylCo_DH/oxidase_C"/>
</dbReference>
<dbReference type="PANTHER" id="PTHR42803">
    <property type="entry name" value="ACYL-COA DEHYDROGENASE"/>
    <property type="match status" value="1"/>
</dbReference>
<dbReference type="Gene3D" id="1.10.540.10">
    <property type="entry name" value="Acyl-CoA dehydrogenase/oxidase, N-terminal domain"/>
    <property type="match status" value="1"/>
</dbReference>
<reference evidence="9" key="1">
    <citation type="submission" date="2022-03" db="EMBL/GenBank/DDBJ databases">
        <title>Identification of a novel bacterium isolated from mangrove sediments.</title>
        <authorList>
            <person name="Pan X."/>
        </authorList>
    </citation>
    <scope>NUCLEOTIDE SEQUENCE</scope>
    <source>
        <strain evidence="9">B2637</strain>
    </source>
</reference>
<name>A0ABT0ACS3_9SPHN</name>
<dbReference type="InterPro" id="IPR036250">
    <property type="entry name" value="AcylCo_DH-like_C"/>
</dbReference>
<organism evidence="9 10">
    <name type="scientific">Novosphingobium mangrovi</name>
    <name type="common">ex Hu et al. 2023</name>
    <dbReference type="NCBI Taxonomy" id="2930094"/>
    <lineage>
        <taxon>Bacteria</taxon>
        <taxon>Pseudomonadati</taxon>
        <taxon>Pseudomonadota</taxon>
        <taxon>Alphaproteobacteria</taxon>
        <taxon>Sphingomonadales</taxon>
        <taxon>Sphingomonadaceae</taxon>
        <taxon>Novosphingobium</taxon>
    </lineage>
</organism>
<evidence type="ECO:0000259" key="6">
    <source>
        <dbReference type="Pfam" id="PF00441"/>
    </source>
</evidence>
<dbReference type="SUPFAM" id="SSF56645">
    <property type="entry name" value="Acyl-CoA dehydrogenase NM domain-like"/>
    <property type="match status" value="1"/>
</dbReference>
<comment type="caution">
    <text evidence="9">The sequence shown here is derived from an EMBL/GenBank/DDBJ whole genome shotgun (WGS) entry which is preliminary data.</text>
</comment>
<keyword evidence="4 5" id="KW-0274">FAD</keyword>
<dbReference type="EMBL" id="JALHAT010000014">
    <property type="protein sequence ID" value="MCJ1960990.1"/>
    <property type="molecule type" value="Genomic_DNA"/>
</dbReference>
<feature type="domain" description="Acyl-CoA dehydrogenase/oxidase N-terminal" evidence="8">
    <location>
        <begin position="41"/>
        <end position="154"/>
    </location>
</feature>
<sequence length="568" mass="60703">MDYQPHCDALARHLEVAPFLEELAATGVEVDQETWQQILLEAAKLAEGVIAPVDRVMDEVGAKLVDGRVKTVPGHKEAWDEFAQGGWIGLPLPEELGGMALPLVLQNACEELFNRASPAFSMLGTPGRTAAEMLVASAPSEIAGEWVPRLVSGEWGATICISEPDAGSDVGRIRTRAVSDGAGGWRITGEKCWISFGDHDLTQRIGHCMLARSNDQPGVRGLSLFLVPDSLEDGTRNGAFVRRIEEKLGLHGSPTCVMGYEDAQGTLIGPEGRGLQTLFHMMLRMRLSCGPQGIGVAANAFDRALRYAGERRQGGAPTDKPVLIREHADVQRMLLGMAGRIEAARGVSLACGNILQLSERAEDPADKARWASLAQFLLPIAKDMSARLAFDCASEAVQVFGGAGYTREWPVEQTLRDARVFAVFEGTSGIQAIDMVHRRLWREKGEGLGHFLAIARGEGDLGDTEAAAQLGAGLDTLEAVAAQMTQMEGLGRDGDAGALAFLDLCGACVGGWIAGRLVRDAGEDPAGARLKAAARFYLAELPARTEVLGRLATLGEGRLEGFAAFVED</sequence>
<evidence type="ECO:0000256" key="4">
    <source>
        <dbReference type="ARBA" id="ARBA00022827"/>
    </source>
</evidence>
<evidence type="ECO:0000259" key="8">
    <source>
        <dbReference type="Pfam" id="PF02771"/>
    </source>
</evidence>
<dbReference type="SUPFAM" id="SSF47203">
    <property type="entry name" value="Acyl-CoA dehydrogenase C-terminal domain-like"/>
    <property type="match status" value="1"/>
</dbReference>
<dbReference type="PANTHER" id="PTHR42803:SF1">
    <property type="entry name" value="BROAD-SPECIFICITY LINEAR ACYL-COA DEHYDROGENASE FADE5"/>
    <property type="match status" value="1"/>
</dbReference>
<dbReference type="Pfam" id="PF02770">
    <property type="entry name" value="Acyl-CoA_dh_M"/>
    <property type="match status" value="1"/>
</dbReference>
<feature type="domain" description="Acyl-CoA oxidase/dehydrogenase middle" evidence="7">
    <location>
        <begin position="159"/>
        <end position="262"/>
    </location>
</feature>
<evidence type="ECO:0000256" key="1">
    <source>
        <dbReference type="ARBA" id="ARBA00001974"/>
    </source>
</evidence>
<protein>
    <submittedName>
        <fullName evidence="9">Acyl-CoA dehydrogenase</fullName>
    </submittedName>
</protein>
<keyword evidence="10" id="KW-1185">Reference proteome</keyword>
<comment type="cofactor">
    <cofactor evidence="1 5">
        <name>FAD</name>
        <dbReference type="ChEBI" id="CHEBI:57692"/>
    </cofactor>
</comment>
<dbReference type="InterPro" id="IPR006091">
    <property type="entry name" value="Acyl-CoA_Oxase/DH_mid-dom"/>
</dbReference>
<dbReference type="Gene3D" id="1.20.140.10">
    <property type="entry name" value="Butyryl-CoA Dehydrogenase, subunit A, domain 3"/>
    <property type="match status" value="1"/>
</dbReference>
<evidence type="ECO:0000313" key="9">
    <source>
        <dbReference type="EMBL" id="MCJ1960990.1"/>
    </source>
</evidence>
<evidence type="ECO:0000259" key="7">
    <source>
        <dbReference type="Pfam" id="PF02770"/>
    </source>
</evidence>
<dbReference type="Gene3D" id="2.40.110.10">
    <property type="entry name" value="Butyryl-CoA Dehydrogenase, subunit A, domain 2"/>
    <property type="match status" value="1"/>
</dbReference>
<dbReference type="InterPro" id="IPR037069">
    <property type="entry name" value="AcylCoA_DH/ox_N_sf"/>
</dbReference>
<evidence type="ECO:0000256" key="5">
    <source>
        <dbReference type="RuleBase" id="RU362125"/>
    </source>
</evidence>